<evidence type="ECO:0000313" key="1">
    <source>
        <dbReference type="EMBL" id="BAT90074.1"/>
    </source>
</evidence>
<gene>
    <name evidence="1" type="primary">Vigan.06G124600</name>
    <name evidence="1" type="ORF">VIGAN_06124600</name>
</gene>
<organism evidence="1 2">
    <name type="scientific">Vigna angularis var. angularis</name>
    <dbReference type="NCBI Taxonomy" id="157739"/>
    <lineage>
        <taxon>Eukaryota</taxon>
        <taxon>Viridiplantae</taxon>
        <taxon>Streptophyta</taxon>
        <taxon>Embryophyta</taxon>
        <taxon>Tracheophyta</taxon>
        <taxon>Spermatophyta</taxon>
        <taxon>Magnoliopsida</taxon>
        <taxon>eudicotyledons</taxon>
        <taxon>Gunneridae</taxon>
        <taxon>Pentapetalae</taxon>
        <taxon>rosids</taxon>
        <taxon>fabids</taxon>
        <taxon>Fabales</taxon>
        <taxon>Fabaceae</taxon>
        <taxon>Papilionoideae</taxon>
        <taxon>50 kb inversion clade</taxon>
        <taxon>NPAAA clade</taxon>
        <taxon>indigoferoid/millettioid clade</taxon>
        <taxon>Phaseoleae</taxon>
        <taxon>Vigna</taxon>
    </lineage>
</organism>
<proteinExistence type="predicted"/>
<dbReference type="EMBL" id="AP015039">
    <property type="protein sequence ID" value="BAT90074.1"/>
    <property type="molecule type" value="Genomic_DNA"/>
</dbReference>
<accession>A0A0S3SB78</accession>
<dbReference type="Proteomes" id="UP000291084">
    <property type="component" value="Chromosome 6"/>
</dbReference>
<dbReference type="AlphaFoldDB" id="A0A0S3SB78"/>
<sequence length="94" mass="10776">MEHMPHGHSFWQQNTYLKGPHICKEIWQGFHVKVEKFCTMNDLIGRHHSQHFGLGCADFFSSSTPHKAHGFLHPRAQHEAKFSRGVHGPHGKGK</sequence>
<protein>
    <submittedName>
        <fullName evidence="1">Uncharacterized protein</fullName>
    </submittedName>
</protein>
<evidence type="ECO:0000313" key="2">
    <source>
        <dbReference type="Proteomes" id="UP000291084"/>
    </source>
</evidence>
<reference evidence="1 2" key="1">
    <citation type="journal article" date="2015" name="Sci. Rep.">
        <title>The power of single molecule real-time sequencing technology in the de novo assembly of a eukaryotic genome.</title>
        <authorList>
            <person name="Sakai H."/>
            <person name="Naito K."/>
            <person name="Ogiso-Tanaka E."/>
            <person name="Takahashi Y."/>
            <person name="Iseki K."/>
            <person name="Muto C."/>
            <person name="Satou K."/>
            <person name="Teruya K."/>
            <person name="Shiroma A."/>
            <person name="Shimoji M."/>
            <person name="Hirano T."/>
            <person name="Itoh T."/>
            <person name="Kaga A."/>
            <person name="Tomooka N."/>
        </authorList>
    </citation>
    <scope>NUCLEOTIDE SEQUENCE [LARGE SCALE GENOMIC DNA]</scope>
    <source>
        <strain evidence="2">cv. Shumari</strain>
    </source>
</reference>
<keyword evidence="2" id="KW-1185">Reference proteome</keyword>
<name>A0A0S3SB78_PHAAN</name>